<protein>
    <submittedName>
        <fullName evidence="1">Uncharacterized protein</fullName>
    </submittedName>
</protein>
<accession>A0A0L0FQK0</accession>
<dbReference type="GeneID" id="25909789"/>
<dbReference type="Pfam" id="PF13289">
    <property type="entry name" value="SIR2_2"/>
    <property type="match status" value="1"/>
</dbReference>
<dbReference type="AlphaFoldDB" id="A0A0L0FQK0"/>
<dbReference type="RefSeq" id="XP_014152185.1">
    <property type="nucleotide sequence ID" value="XM_014296710.1"/>
</dbReference>
<proteinExistence type="predicted"/>
<dbReference type="Proteomes" id="UP000054560">
    <property type="component" value="Unassembled WGS sequence"/>
</dbReference>
<reference evidence="1 2" key="1">
    <citation type="submission" date="2011-02" db="EMBL/GenBank/DDBJ databases">
        <title>The Genome Sequence of Sphaeroforma arctica JP610.</title>
        <authorList>
            <consortium name="The Broad Institute Genome Sequencing Platform"/>
            <person name="Russ C."/>
            <person name="Cuomo C."/>
            <person name="Young S.K."/>
            <person name="Zeng Q."/>
            <person name="Gargeya S."/>
            <person name="Alvarado L."/>
            <person name="Berlin A."/>
            <person name="Chapman S.B."/>
            <person name="Chen Z."/>
            <person name="Freedman E."/>
            <person name="Gellesch M."/>
            <person name="Goldberg J."/>
            <person name="Griggs A."/>
            <person name="Gujja S."/>
            <person name="Heilman E."/>
            <person name="Heiman D."/>
            <person name="Howarth C."/>
            <person name="Mehta T."/>
            <person name="Neiman D."/>
            <person name="Pearson M."/>
            <person name="Roberts A."/>
            <person name="Saif S."/>
            <person name="Shea T."/>
            <person name="Shenoy N."/>
            <person name="Sisk P."/>
            <person name="Stolte C."/>
            <person name="Sykes S."/>
            <person name="White J."/>
            <person name="Yandava C."/>
            <person name="Burger G."/>
            <person name="Gray M.W."/>
            <person name="Holland P.W.H."/>
            <person name="King N."/>
            <person name="Lang F.B.F."/>
            <person name="Roger A.J."/>
            <person name="Ruiz-Trillo I."/>
            <person name="Haas B."/>
            <person name="Nusbaum C."/>
            <person name="Birren B."/>
        </authorList>
    </citation>
    <scope>NUCLEOTIDE SEQUENCE [LARGE SCALE GENOMIC DNA]</scope>
    <source>
        <strain evidence="1 2">JP610</strain>
    </source>
</reference>
<keyword evidence="2" id="KW-1185">Reference proteome</keyword>
<name>A0A0L0FQK0_9EUKA</name>
<gene>
    <name evidence="1" type="ORF">SARC_09285</name>
</gene>
<dbReference type="EMBL" id="KQ242522">
    <property type="protein sequence ID" value="KNC78283.1"/>
    <property type="molecule type" value="Genomic_DNA"/>
</dbReference>
<sequence length="271" mass="31274">LHLYGEDITAEVGECEACGNFEDDLTVVTDMIKGRLRKYNRTLADEITIVFQAYLKKRHVNDDGIDCLTTRTKRVQPWNRKAHKDMPPRNARVQAAVVSGPFPLILTTNWDASLEAAYDYLEEFDVCWPLERPRSDHFHRMSSFLPVRYRRDHQQLFAEIRAHLQPPRLLKLHGDLTDRGKKEIVAGYGDYRALMARDTGFKQLLSNVFTSYSILFYGCSLSDPDILANMDGIHETLGPETGPHFWLTADHVTESRKTFLWEQVRGVLLMF</sequence>
<organism evidence="1 2">
    <name type="scientific">Sphaeroforma arctica JP610</name>
    <dbReference type="NCBI Taxonomy" id="667725"/>
    <lineage>
        <taxon>Eukaryota</taxon>
        <taxon>Ichthyosporea</taxon>
        <taxon>Ichthyophonida</taxon>
        <taxon>Sphaeroforma</taxon>
    </lineage>
</organism>
<evidence type="ECO:0000313" key="2">
    <source>
        <dbReference type="Proteomes" id="UP000054560"/>
    </source>
</evidence>
<feature type="non-terminal residue" evidence="1">
    <location>
        <position position="1"/>
    </location>
</feature>
<evidence type="ECO:0000313" key="1">
    <source>
        <dbReference type="EMBL" id="KNC78283.1"/>
    </source>
</evidence>